<gene>
    <name evidence="14" type="ORF">DB88DRAFT_467534</name>
</gene>
<dbReference type="PANTHER" id="PTHR46516">
    <property type="entry name" value="TRNA-SPECIFIC ADENOSINE DEAMINASE 1"/>
    <property type="match status" value="1"/>
</dbReference>
<evidence type="ECO:0000256" key="10">
    <source>
        <dbReference type="ARBA" id="ARBA00041760"/>
    </source>
</evidence>
<evidence type="ECO:0000256" key="4">
    <source>
        <dbReference type="ARBA" id="ARBA00022833"/>
    </source>
</evidence>
<dbReference type="GO" id="GO:0046872">
    <property type="term" value="F:metal ion binding"/>
    <property type="evidence" value="ECO:0007669"/>
    <property type="project" value="UniProtKB-KW"/>
</dbReference>
<comment type="caution">
    <text evidence="14">The sequence shown here is derived from an EMBL/GenBank/DDBJ whole genome shotgun (WGS) entry which is preliminary data.</text>
</comment>
<dbReference type="GO" id="GO:0043829">
    <property type="term" value="F:tRNA-specific adenosine-37 deaminase activity"/>
    <property type="evidence" value="ECO:0007669"/>
    <property type="project" value="UniProtKB-EC"/>
</dbReference>
<evidence type="ECO:0000256" key="6">
    <source>
        <dbReference type="ARBA" id="ARBA00037784"/>
    </source>
</evidence>
<evidence type="ECO:0000256" key="3">
    <source>
        <dbReference type="ARBA" id="ARBA00022801"/>
    </source>
</evidence>
<dbReference type="EC" id="3.5.4.34" evidence="8"/>
<dbReference type="Proteomes" id="UP001182556">
    <property type="component" value="Unassembled WGS sequence"/>
</dbReference>
<feature type="region of interest" description="Disordered" evidence="12">
    <location>
        <begin position="105"/>
        <end position="127"/>
    </location>
</feature>
<dbReference type="GO" id="GO:0003723">
    <property type="term" value="F:RNA binding"/>
    <property type="evidence" value="ECO:0007669"/>
    <property type="project" value="InterPro"/>
</dbReference>
<keyword evidence="2" id="KW-0479">Metal-binding</keyword>
<feature type="region of interest" description="Disordered" evidence="12">
    <location>
        <begin position="573"/>
        <end position="592"/>
    </location>
</feature>
<evidence type="ECO:0000256" key="2">
    <source>
        <dbReference type="ARBA" id="ARBA00022723"/>
    </source>
</evidence>
<comment type="similarity">
    <text evidence="7">Belongs to the ADAT1 family.</text>
</comment>
<sequence length="592" mass="63649">MAASTDLADTIATSSITLYDSLRKHGKPAVRPNGVEEWTILATISLPLPTDPPGPTRVIPVSLGTGVKVLPANRLPPLGDAVHDSHAEVLARRGFVRWLLDEGRKAGSTGSKRGSRPARTRGRGVPKPKEETFMIWRDGKLRLKDGIEVWLYVSTLPCGDASMLHTAAHQDPEIASLKAISPPSTPKIDLPDAATNSETPKIPVAPTLAHAVRGRNGYDNFGAIRTKPGRADSTPTISLSCSDKIAGWTVLGLQGALLENLFDPVYLSGIVIGGVEHDAPCGWHGRPGKAWREVIGKEVERALWGRLGPLIGRLPVPFELHPPAIRFADVDFTHSKTAVAAYSKPDLEPAPSTLSLTYIPALMKKGAEVLYNGTRQSSTWKPPGTELLKPKARASVCKIEIMWAYLGLFELVYTSKLKEGLSDDHEMSYHDLKHRFESPYQRAKTLIRGSPTTADTLHSAFGTIGPFDVTFAPDAEFCKALPPFCGWIISGKRFESFNRHAQLLLPPHLWPTLPPRPSSGPKVDAATPAVSDDSVDKPGAVPLPLTPPTEVLGLGLGHPVEGAVLPDTAVAPVDLPIGQGEAPPRTETTVSP</sequence>
<feature type="compositionally biased region" description="Basic residues" evidence="12">
    <location>
        <begin position="113"/>
        <end position="126"/>
    </location>
</feature>
<protein>
    <recommendedName>
        <fullName evidence="9">tRNA-specific adenosine deaminase 1</fullName>
        <ecNumber evidence="8">3.5.4.34</ecNumber>
    </recommendedName>
    <alternativeName>
        <fullName evidence="10">tRNA-specific adenosine-37 deaminase</fullName>
    </alternativeName>
</protein>
<evidence type="ECO:0000313" key="15">
    <source>
        <dbReference type="Proteomes" id="UP001182556"/>
    </source>
</evidence>
<comment type="function">
    <text evidence="6">Specifically deaminates adenosine-37 to inosine in tRNA-Ala.</text>
</comment>
<name>A0AAD9FK51_PAPLA</name>
<keyword evidence="1" id="KW-0819">tRNA processing</keyword>
<evidence type="ECO:0000259" key="13">
    <source>
        <dbReference type="PROSITE" id="PS50141"/>
    </source>
</evidence>
<dbReference type="EMBL" id="JAODAN010000009">
    <property type="protein sequence ID" value="KAK1922240.1"/>
    <property type="molecule type" value="Genomic_DNA"/>
</dbReference>
<dbReference type="PROSITE" id="PS50141">
    <property type="entry name" value="A_DEAMIN_EDITASE"/>
    <property type="match status" value="1"/>
</dbReference>
<feature type="domain" description="A to I editase" evidence="13">
    <location>
        <begin position="62"/>
        <end position="433"/>
    </location>
</feature>
<dbReference type="AlphaFoldDB" id="A0AAD9FK51"/>
<dbReference type="PANTHER" id="PTHR46516:SF1">
    <property type="entry name" value="TRNA-SPECIFIC ADENOSINE DEAMINASE 1"/>
    <property type="match status" value="1"/>
</dbReference>
<evidence type="ECO:0000256" key="1">
    <source>
        <dbReference type="ARBA" id="ARBA00022694"/>
    </source>
</evidence>
<keyword evidence="4" id="KW-0862">Zinc</keyword>
<organism evidence="14 15">
    <name type="scientific">Papiliotrema laurentii</name>
    <name type="common">Cryptococcus laurentii</name>
    <dbReference type="NCBI Taxonomy" id="5418"/>
    <lineage>
        <taxon>Eukaryota</taxon>
        <taxon>Fungi</taxon>
        <taxon>Dikarya</taxon>
        <taxon>Basidiomycota</taxon>
        <taxon>Agaricomycotina</taxon>
        <taxon>Tremellomycetes</taxon>
        <taxon>Tremellales</taxon>
        <taxon>Rhynchogastremaceae</taxon>
        <taxon>Papiliotrema</taxon>
    </lineage>
</organism>
<dbReference type="InterPro" id="IPR002466">
    <property type="entry name" value="A_deamin"/>
</dbReference>
<dbReference type="SMART" id="SM00552">
    <property type="entry name" value="ADEAMc"/>
    <property type="match status" value="1"/>
</dbReference>
<reference evidence="14" key="1">
    <citation type="submission" date="2023-02" db="EMBL/GenBank/DDBJ databases">
        <title>Identification and recombinant expression of a fungal hydrolase from Papiliotrema laurentii that hydrolyzes apple cutin and clears colloidal polyester polyurethane.</title>
        <authorList>
            <consortium name="DOE Joint Genome Institute"/>
            <person name="Roman V.A."/>
            <person name="Bojanowski C."/>
            <person name="Crable B.R."/>
            <person name="Wagner D.N."/>
            <person name="Hung C.S."/>
            <person name="Nadeau L.J."/>
            <person name="Schratz L."/>
            <person name="Haridas S."/>
            <person name="Pangilinan J."/>
            <person name="Lipzen A."/>
            <person name="Na H."/>
            <person name="Yan M."/>
            <person name="Ng V."/>
            <person name="Grigoriev I.V."/>
            <person name="Spatafora J.W."/>
            <person name="Barlow D."/>
            <person name="Biffinger J."/>
            <person name="Kelley-Loughnane N."/>
            <person name="Varaljay V.A."/>
            <person name="Crookes-Goodson W.J."/>
        </authorList>
    </citation>
    <scope>NUCLEOTIDE SEQUENCE</scope>
    <source>
        <strain evidence="14">5307AH</strain>
    </source>
</reference>
<feature type="region of interest" description="Disordered" evidence="12">
    <location>
        <begin position="515"/>
        <end position="542"/>
    </location>
</feature>
<accession>A0AAD9FK51</accession>
<proteinExistence type="inferred from homology"/>
<evidence type="ECO:0000313" key="14">
    <source>
        <dbReference type="EMBL" id="KAK1922240.1"/>
    </source>
</evidence>
<keyword evidence="3" id="KW-0378">Hydrolase</keyword>
<evidence type="ECO:0000256" key="8">
    <source>
        <dbReference type="ARBA" id="ARBA00038940"/>
    </source>
</evidence>
<evidence type="ECO:0000256" key="5">
    <source>
        <dbReference type="ARBA" id="ARBA00037026"/>
    </source>
</evidence>
<comment type="catalytic activity">
    <reaction evidence="11">
        <text>adenosine(37) in tRNA(Ala) + H2O + H(+) = inosine(37) in tRNA(Ala) + NH4(+)</text>
        <dbReference type="Rhea" id="RHEA:50968"/>
        <dbReference type="Rhea" id="RHEA-COMP:12855"/>
        <dbReference type="Rhea" id="RHEA-COMP:12856"/>
        <dbReference type="ChEBI" id="CHEBI:15377"/>
        <dbReference type="ChEBI" id="CHEBI:15378"/>
        <dbReference type="ChEBI" id="CHEBI:28938"/>
        <dbReference type="ChEBI" id="CHEBI:74411"/>
        <dbReference type="ChEBI" id="CHEBI:82852"/>
        <dbReference type="EC" id="3.5.4.34"/>
    </reaction>
</comment>
<evidence type="ECO:0000256" key="9">
    <source>
        <dbReference type="ARBA" id="ARBA00040502"/>
    </source>
</evidence>
<keyword evidence="15" id="KW-1185">Reference proteome</keyword>
<evidence type="ECO:0000256" key="7">
    <source>
        <dbReference type="ARBA" id="ARBA00038326"/>
    </source>
</evidence>
<dbReference type="GO" id="GO:0008033">
    <property type="term" value="P:tRNA processing"/>
    <property type="evidence" value="ECO:0007669"/>
    <property type="project" value="UniProtKB-KW"/>
</dbReference>
<evidence type="ECO:0000256" key="12">
    <source>
        <dbReference type="SAM" id="MobiDB-lite"/>
    </source>
</evidence>
<comment type="cofactor">
    <cofactor evidence="5">
        <name>1D-myo-inositol hexakisphosphate</name>
        <dbReference type="ChEBI" id="CHEBI:58130"/>
    </cofactor>
</comment>
<evidence type="ECO:0000256" key="11">
    <source>
        <dbReference type="ARBA" id="ARBA00047635"/>
    </source>
</evidence>
<dbReference type="Pfam" id="PF02137">
    <property type="entry name" value="A_deamin"/>
    <property type="match status" value="1"/>
</dbReference>